<evidence type="ECO:0000259" key="1">
    <source>
        <dbReference type="PROSITE" id="PS50883"/>
    </source>
</evidence>
<accession>A0A101KRZ6</accession>
<dbReference type="InterPro" id="IPR000160">
    <property type="entry name" value="GGDEF_dom"/>
</dbReference>
<dbReference type="PANTHER" id="PTHR44757">
    <property type="entry name" value="DIGUANYLATE CYCLASE DGCP"/>
    <property type="match status" value="1"/>
</dbReference>
<dbReference type="InterPro" id="IPR052155">
    <property type="entry name" value="Biofilm_reg_signaling"/>
</dbReference>
<dbReference type="Pfam" id="PF00990">
    <property type="entry name" value="GGDEF"/>
    <property type="match status" value="1"/>
</dbReference>
<sequence>MVVQSAVSTESDAVDFALRIRNAVSTSYELDSHQVVVDVTVGSAIAPLHGGDANQILKAADLALYRAKARGTMGELFAPQMAMIASRRRDLEVAMATAISNKQFSLLFQPIVQRQHPERIDSVEALLRWTLPDGTTITPTEFIPVAERTGAIVELGEWALQQACLACRDWPANVRIAVNVSPVQFFRSDIASVVKQTLADTQLDPHRLDLEITESVLISDTTFINPILDELRGIGVRIALDDFGSGYCGLHYLRQFTIDKIKVDKTIIDDACSSEKALNILRGVSKIASEIGVTVTVEGVDSHEKAALLNQEKCADEVQGFFYSRPVSTDVVSSMLRRAHQNKHHEGVVLALKQPG</sequence>
<evidence type="ECO:0008006" key="5">
    <source>
        <dbReference type="Google" id="ProtNLM"/>
    </source>
</evidence>
<dbReference type="EMBL" id="LPWA01000111">
    <property type="protein sequence ID" value="KUM25888.1"/>
    <property type="molecule type" value="Genomic_DNA"/>
</dbReference>
<dbReference type="SMART" id="SM00052">
    <property type="entry name" value="EAL"/>
    <property type="match status" value="1"/>
</dbReference>
<dbReference type="CDD" id="cd01948">
    <property type="entry name" value="EAL"/>
    <property type="match status" value="1"/>
</dbReference>
<evidence type="ECO:0000313" key="3">
    <source>
        <dbReference type="EMBL" id="KUM25888.1"/>
    </source>
</evidence>
<dbReference type="Gene3D" id="3.30.70.270">
    <property type="match status" value="1"/>
</dbReference>
<evidence type="ECO:0000259" key="2">
    <source>
        <dbReference type="PROSITE" id="PS50887"/>
    </source>
</evidence>
<dbReference type="Proteomes" id="UP000053176">
    <property type="component" value="Unassembled WGS sequence"/>
</dbReference>
<feature type="domain" description="EAL" evidence="1">
    <location>
        <begin position="88"/>
        <end position="340"/>
    </location>
</feature>
<name>A0A101KRZ6_RHILI</name>
<gene>
    <name evidence="3" type="ORF">AU467_23815</name>
</gene>
<protein>
    <recommendedName>
        <fullName evidence="5">EAL domain-containing protein</fullName>
    </recommendedName>
</protein>
<dbReference type="InterPro" id="IPR001633">
    <property type="entry name" value="EAL_dom"/>
</dbReference>
<dbReference type="PROSITE" id="PS50887">
    <property type="entry name" value="GGDEF"/>
    <property type="match status" value="1"/>
</dbReference>
<organism evidence="3 4">
    <name type="scientific">Rhizobium loti</name>
    <name type="common">Mesorhizobium loti</name>
    <dbReference type="NCBI Taxonomy" id="381"/>
    <lineage>
        <taxon>Bacteria</taxon>
        <taxon>Pseudomonadati</taxon>
        <taxon>Pseudomonadota</taxon>
        <taxon>Alphaproteobacteria</taxon>
        <taxon>Hyphomicrobiales</taxon>
        <taxon>Phyllobacteriaceae</taxon>
        <taxon>Mesorhizobium</taxon>
    </lineage>
</organism>
<dbReference type="SUPFAM" id="SSF55073">
    <property type="entry name" value="Nucleotide cyclase"/>
    <property type="match status" value="1"/>
</dbReference>
<dbReference type="SUPFAM" id="SSF141868">
    <property type="entry name" value="EAL domain-like"/>
    <property type="match status" value="1"/>
</dbReference>
<feature type="domain" description="GGDEF" evidence="2">
    <location>
        <begin position="1"/>
        <end position="80"/>
    </location>
</feature>
<dbReference type="PROSITE" id="PS50883">
    <property type="entry name" value="EAL"/>
    <property type="match status" value="1"/>
</dbReference>
<dbReference type="InterPro" id="IPR043128">
    <property type="entry name" value="Rev_trsase/Diguanyl_cyclase"/>
</dbReference>
<comment type="caution">
    <text evidence="3">The sequence shown here is derived from an EMBL/GenBank/DDBJ whole genome shotgun (WGS) entry which is preliminary data.</text>
</comment>
<evidence type="ECO:0000313" key="4">
    <source>
        <dbReference type="Proteomes" id="UP000053176"/>
    </source>
</evidence>
<dbReference type="InterPro" id="IPR035919">
    <property type="entry name" value="EAL_sf"/>
</dbReference>
<dbReference type="PANTHER" id="PTHR44757:SF2">
    <property type="entry name" value="BIOFILM ARCHITECTURE MAINTENANCE PROTEIN MBAA"/>
    <property type="match status" value="1"/>
</dbReference>
<dbReference type="Pfam" id="PF00563">
    <property type="entry name" value="EAL"/>
    <property type="match status" value="1"/>
</dbReference>
<reference evidence="3 4" key="1">
    <citation type="submission" date="2015-12" db="EMBL/GenBank/DDBJ databases">
        <title>Draft genome sequence of Mesorhizobium sp. UFLA 01-765, a multitolerant efficient symbiont and plant-growth promoting strain isolated from Zn-mining soil using Leucaena leucocephala as a trap plant.</title>
        <authorList>
            <person name="Rangel W.M."/>
            <person name="Thijs S."/>
            <person name="Longatti S.M."/>
            <person name="Moreira F.M."/>
            <person name="Weyens N."/>
            <person name="Vangronsveld J."/>
            <person name="Van Hamme J.D."/>
            <person name="Bottos E.M."/>
            <person name="Rineau F."/>
        </authorList>
    </citation>
    <scope>NUCLEOTIDE SEQUENCE [LARGE SCALE GENOMIC DNA]</scope>
    <source>
        <strain evidence="3 4">UFLA 01-765</strain>
    </source>
</reference>
<dbReference type="AlphaFoldDB" id="A0A101KRZ6"/>
<dbReference type="InterPro" id="IPR029787">
    <property type="entry name" value="Nucleotide_cyclase"/>
</dbReference>
<proteinExistence type="predicted"/>
<dbReference type="Gene3D" id="3.20.20.450">
    <property type="entry name" value="EAL domain"/>
    <property type="match status" value="1"/>
</dbReference>